<evidence type="ECO:0000256" key="5">
    <source>
        <dbReference type="ARBA" id="ARBA00023242"/>
    </source>
</evidence>
<dbReference type="Pfam" id="PF07993">
    <property type="entry name" value="NAD_binding_4"/>
    <property type="match status" value="1"/>
</dbReference>
<evidence type="ECO:0000259" key="6">
    <source>
        <dbReference type="Pfam" id="PF07569"/>
    </source>
</evidence>
<dbReference type="InterPro" id="IPR031120">
    <property type="entry name" value="HIR1-like"/>
</dbReference>
<dbReference type="EMBL" id="OU503053">
    <property type="protein sequence ID" value="CAI9781434.1"/>
    <property type="molecule type" value="Genomic_DNA"/>
</dbReference>
<dbReference type="AlphaFoldDB" id="A0AAD2E8M7"/>
<dbReference type="InterPro" id="IPR036291">
    <property type="entry name" value="NAD(P)-bd_dom_sf"/>
</dbReference>
<dbReference type="PANTHER" id="PTHR13831">
    <property type="entry name" value="MEMBER OF THE HIR1 FAMILY OF WD-REPEAT PROTEINS"/>
    <property type="match status" value="1"/>
</dbReference>
<evidence type="ECO:0000259" key="7">
    <source>
        <dbReference type="Pfam" id="PF07993"/>
    </source>
</evidence>
<evidence type="ECO:0000256" key="1">
    <source>
        <dbReference type="ARBA" id="ARBA00004123"/>
    </source>
</evidence>
<name>A0AAD2E8M7_9LAMI</name>
<dbReference type="Gene3D" id="3.40.50.720">
    <property type="entry name" value="NAD(P)-binding Rossmann-like Domain"/>
    <property type="match status" value="1"/>
</dbReference>
<feature type="domain" description="Thioester reductase (TE)" evidence="7">
    <location>
        <begin position="17"/>
        <end position="64"/>
    </location>
</feature>
<keyword evidence="2" id="KW-0853">WD repeat</keyword>
<dbReference type="InterPro" id="IPR011494">
    <property type="entry name" value="HIRA-like_C"/>
</dbReference>
<dbReference type="Pfam" id="PF07569">
    <property type="entry name" value="Hira"/>
    <property type="match status" value="1"/>
</dbReference>
<evidence type="ECO:0000313" key="8">
    <source>
        <dbReference type="EMBL" id="CAI9781434.1"/>
    </source>
</evidence>
<evidence type="ECO:0000256" key="2">
    <source>
        <dbReference type="ARBA" id="ARBA00022574"/>
    </source>
</evidence>
<feature type="domain" description="Protein HIRA-like C-terminal" evidence="6">
    <location>
        <begin position="67"/>
        <end position="208"/>
    </location>
</feature>
<dbReference type="GO" id="GO:0000417">
    <property type="term" value="C:HIR complex"/>
    <property type="evidence" value="ECO:0007669"/>
    <property type="project" value="TreeGrafter"/>
</dbReference>
<organism evidence="8 9">
    <name type="scientific">Fraxinus pennsylvanica</name>
    <dbReference type="NCBI Taxonomy" id="56036"/>
    <lineage>
        <taxon>Eukaryota</taxon>
        <taxon>Viridiplantae</taxon>
        <taxon>Streptophyta</taxon>
        <taxon>Embryophyta</taxon>
        <taxon>Tracheophyta</taxon>
        <taxon>Spermatophyta</taxon>
        <taxon>Magnoliopsida</taxon>
        <taxon>eudicotyledons</taxon>
        <taxon>Gunneridae</taxon>
        <taxon>Pentapetalae</taxon>
        <taxon>asterids</taxon>
        <taxon>lamiids</taxon>
        <taxon>Lamiales</taxon>
        <taxon>Oleaceae</taxon>
        <taxon>Oleeae</taxon>
        <taxon>Fraxinus</taxon>
    </lineage>
</organism>
<evidence type="ECO:0008006" key="10">
    <source>
        <dbReference type="Google" id="ProtNLM"/>
    </source>
</evidence>
<dbReference type="GO" id="GO:0006351">
    <property type="term" value="P:DNA-templated transcription"/>
    <property type="evidence" value="ECO:0007669"/>
    <property type="project" value="InterPro"/>
</dbReference>
<accession>A0AAD2E8M7</accession>
<evidence type="ECO:0000256" key="4">
    <source>
        <dbReference type="ARBA" id="ARBA00022853"/>
    </source>
</evidence>
<keyword evidence="5" id="KW-0539">Nucleus</keyword>
<reference evidence="8" key="1">
    <citation type="submission" date="2023-05" db="EMBL/GenBank/DDBJ databases">
        <authorList>
            <person name="Huff M."/>
        </authorList>
    </citation>
    <scope>NUCLEOTIDE SEQUENCE</scope>
</reference>
<dbReference type="SUPFAM" id="SSF51735">
    <property type="entry name" value="NAD(P)-binding Rossmann-fold domains"/>
    <property type="match status" value="1"/>
</dbReference>
<evidence type="ECO:0000256" key="3">
    <source>
        <dbReference type="ARBA" id="ARBA00022737"/>
    </source>
</evidence>
<gene>
    <name evidence="8" type="ORF">FPE_LOCUS28864</name>
</gene>
<dbReference type="GO" id="GO:0005634">
    <property type="term" value="C:nucleus"/>
    <property type="evidence" value="ECO:0007669"/>
    <property type="project" value="UniProtKB-SubCell"/>
</dbReference>
<keyword evidence="3" id="KW-0677">Repeat</keyword>
<dbReference type="GO" id="GO:0000785">
    <property type="term" value="C:chromatin"/>
    <property type="evidence" value="ECO:0007669"/>
    <property type="project" value="TreeGrafter"/>
</dbReference>
<keyword evidence="4" id="KW-0156">Chromatin regulator</keyword>
<dbReference type="GO" id="GO:0006355">
    <property type="term" value="P:regulation of DNA-templated transcription"/>
    <property type="evidence" value="ECO:0007669"/>
    <property type="project" value="InterPro"/>
</dbReference>
<dbReference type="Proteomes" id="UP000834106">
    <property type="component" value="Chromosome 18"/>
</dbReference>
<keyword evidence="9" id="KW-1185">Reference proteome</keyword>
<dbReference type="GO" id="GO:0006338">
    <property type="term" value="P:chromatin remodeling"/>
    <property type="evidence" value="ECO:0007669"/>
    <property type="project" value="InterPro"/>
</dbReference>
<evidence type="ECO:0000313" key="9">
    <source>
        <dbReference type="Proteomes" id="UP000834106"/>
    </source>
</evidence>
<sequence length="223" mass="25046">MDLGSILHFLEDKSILVTGATGFLAKIFVEKILRVQPNVKKLYLLLRAADDMSAMQRFNTEVYTKCGRRAMPTMVMGSAAVFIDCDESWKLLLVTRNGSLYVWDIFNRKCLLLDSLASLITPNSQSDNSKDAGKIKVKSAKLSKSGFPLVVLATHNAYLFDMSLKCWLRVADDRFSASNFSSSWNFSSAHGGELADLQIDVRKFLARKPGWSRSICILTLWDF</sequence>
<proteinExistence type="predicted"/>
<dbReference type="GO" id="GO:0031491">
    <property type="term" value="F:nucleosome binding"/>
    <property type="evidence" value="ECO:0007669"/>
    <property type="project" value="TreeGrafter"/>
</dbReference>
<dbReference type="InterPro" id="IPR013120">
    <property type="entry name" value="FAR_NAD-bd"/>
</dbReference>
<comment type="subcellular location">
    <subcellularLocation>
        <location evidence="1">Nucleus</location>
    </subcellularLocation>
</comment>
<protein>
    <recommendedName>
        <fullName evidence="10">Fatty acyl-CoA reductase</fullName>
    </recommendedName>
</protein>
<dbReference type="PANTHER" id="PTHR13831:SF0">
    <property type="entry name" value="PROTEIN HIRA"/>
    <property type="match status" value="1"/>
</dbReference>